<dbReference type="EMBL" id="JABAFZ010000006">
    <property type="protein sequence ID" value="NME89582.1"/>
    <property type="molecule type" value="Genomic_DNA"/>
</dbReference>
<dbReference type="AlphaFoldDB" id="A0AB36CM81"/>
<protein>
    <submittedName>
        <fullName evidence="2">Uncharacterized protein</fullName>
    </submittedName>
</protein>
<feature type="compositionally biased region" description="Pro residues" evidence="1">
    <location>
        <begin position="52"/>
        <end position="62"/>
    </location>
</feature>
<organism evidence="2 3">
    <name type="scientific">Corynebacterium stationis</name>
    <dbReference type="NCBI Taxonomy" id="1705"/>
    <lineage>
        <taxon>Bacteria</taxon>
        <taxon>Bacillati</taxon>
        <taxon>Actinomycetota</taxon>
        <taxon>Actinomycetes</taxon>
        <taxon>Mycobacteriales</taxon>
        <taxon>Corynebacteriaceae</taxon>
        <taxon>Corynebacterium</taxon>
    </lineage>
</organism>
<dbReference type="Proteomes" id="UP000544551">
    <property type="component" value="Unassembled WGS sequence"/>
</dbReference>
<reference evidence="2 3" key="1">
    <citation type="submission" date="2020-04" db="EMBL/GenBank/DDBJ databases">
        <authorList>
            <person name="Hitch T.C.A."/>
            <person name="Wylensek D."/>
            <person name="Clavel T."/>
        </authorList>
    </citation>
    <scope>NUCLEOTIDE SEQUENCE [LARGE SCALE GENOMIC DNA]</scope>
    <source>
        <strain evidence="2 3">BL-383-APC-3D</strain>
    </source>
</reference>
<comment type="caution">
    <text evidence="2">The sequence shown here is derived from an EMBL/GenBank/DDBJ whole genome shotgun (WGS) entry which is preliminary data.</text>
</comment>
<dbReference type="RefSeq" id="WP_168969859.1">
    <property type="nucleotide sequence ID" value="NZ_JABAFZ010000006.1"/>
</dbReference>
<proteinExistence type="predicted"/>
<accession>A0AB36CM81</accession>
<name>A0AB36CM81_9CORY</name>
<feature type="compositionally biased region" description="Low complexity" evidence="1">
    <location>
        <begin position="74"/>
        <end position="87"/>
    </location>
</feature>
<gene>
    <name evidence="2" type="ORF">HF853_07865</name>
</gene>
<feature type="region of interest" description="Disordered" evidence="1">
    <location>
        <begin position="27"/>
        <end position="92"/>
    </location>
</feature>
<evidence type="ECO:0000313" key="2">
    <source>
        <dbReference type="EMBL" id="NME89582.1"/>
    </source>
</evidence>
<sequence length="147" mass="15537">MSWISKNLTLDLIAIAIGGMQSAFDRIKSEPESDWPAAEQPEAPAAVEPAPQSAPAPQPEPAPAAQEPEPESPAPQQAAAEAPAPQVNRIDEAKAHLRDISLNGGMDWITGTLFPAFGVTSLTDVPADRLPELIDKAVAFKLEKGLQ</sequence>
<evidence type="ECO:0000313" key="3">
    <source>
        <dbReference type="Proteomes" id="UP000544551"/>
    </source>
</evidence>
<feature type="compositionally biased region" description="Low complexity" evidence="1">
    <location>
        <begin position="36"/>
        <end position="51"/>
    </location>
</feature>
<evidence type="ECO:0000256" key="1">
    <source>
        <dbReference type="SAM" id="MobiDB-lite"/>
    </source>
</evidence>